<comment type="caution">
    <text evidence="2">The sequence shown here is derived from an EMBL/GenBank/DDBJ whole genome shotgun (WGS) entry which is preliminary data.</text>
</comment>
<evidence type="ECO:0000313" key="3">
    <source>
        <dbReference type="Proteomes" id="UP000321947"/>
    </source>
</evidence>
<gene>
    <name evidence="2" type="ORF">E5676_scaffold506G00330</name>
</gene>
<dbReference type="Proteomes" id="UP000321947">
    <property type="component" value="Unassembled WGS sequence"/>
</dbReference>
<feature type="compositionally biased region" description="Basic and acidic residues" evidence="1">
    <location>
        <begin position="17"/>
        <end position="41"/>
    </location>
</feature>
<accession>A0A5D3BCY7</accession>
<evidence type="ECO:0000256" key="1">
    <source>
        <dbReference type="SAM" id="MobiDB-lite"/>
    </source>
</evidence>
<evidence type="ECO:0000313" key="2">
    <source>
        <dbReference type="EMBL" id="TYJ96987.1"/>
    </source>
</evidence>
<evidence type="ECO:0008006" key="4">
    <source>
        <dbReference type="Google" id="ProtNLM"/>
    </source>
</evidence>
<protein>
    <recommendedName>
        <fullName evidence="4">Protein MNN4-like</fullName>
    </recommendedName>
</protein>
<reference evidence="2 3" key="1">
    <citation type="submission" date="2019-08" db="EMBL/GenBank/DDBJ databases">
        <title>Draft genome sequences of two oriental melons (Cucumis melo L. var makuwa).</title>
        <authorList>
            <person name="Kwon S.-Y."/>
        </authorList>
    </citation>
    <scope>NUCLEOTIDE SEQUENCE [LARGE SCALE GENOMIC DNA]</scope>
    <source>
        <strain evidence="3">cv. Chang Bougi</strain>
        <tissue evidence="2">Leaf</tissue>
    </source>
</reference>
<feature type="region of interest" description="Disordered" evidence="1">
    <location>
        <begin position="17"/>
        <end position="72"/>
    </location>
</feature>
<proteinExistence type="predicted"/>
<feature type="compositionally biased region" description="Basic and acidic residues" evidence="1">
    <location>
        <begin position="50"/>
        <end position="60"/>
    </location>
</feature>
<sequence>MTDENIGFMMNLLMEESNRRAKVKEEAEKKQKEDEERATKEKFRKKREAKGKNKDKKGDEGQIEESGMDEPLTEKRMSKLFIVEKGPYPYKGMEPEFLTSLIRALRWMRLFQGVNAIKPCVVDLFYREYIIT</sequence>
<dbReference type="EMBL" id="SSTD01019069">
    <property type="protein sequence ID" value="TYJ96987.1"/>
    <property type="molecule type" value="Genomic_DNA"/>
</dbReference>
<organism evidence="2 3">
    <name type="scientific">Cucumis melo var. makuwa</name>
    <name type="common">Oriental melon</name>
    <dbReference type="NCBI Taxonomy" id="1194695"/>
    <lineage>
        <taxon>Eukaryota</taxon>
        <taxon>Viridiplantae</taxon>
        <taxon>Streptophyta</taxon>
        <taxon>Embryophyta</taxon>
        <taxon>Tracheophyta</taxon>
        <taxon>Spermatophyta</taxon>
        <taxon>Magnoliopsida</taxon>
        <taxon>eudicotyledons</taxon>
        <taxon>Gunneridae</taxon>
        <taxon>Pentapetalae</taxon>
        <taxon>rosids</taxon>
        <taxon>fabids</taxon>
        <taxon>Cucurbitales</taxon>
        <taxon>Cucurbitaceae</taxon>
        <taxon>Benincaseae</taxon>
        <taxon>Cucumis</taxon>
    </lineage>
</organism>
<dbReference type="AlphaFoldDB" id="A0A5D3BCY7"/>
<name>A0A5D3BCY7_CUCMM</name>